<feature type="domain" description="Oxidoreductase molybdopterin-binding" evidence="4">
    <location>
        <begin position="247"/>
        <end position="396"/>
    </location>
</feature>
<dbReference type="GO" id="GO:0043546">
    <property type="term" value="F:molybdopterin cofactor binding"/>
    <property type="evidence" value="ECO:0007669"/>
    <property type="project" value="TreeGrafter"/>
</dbReference>
<gene>
    <name evidence="5" type="ORF">ET445_06000</name>
</gene>
<evidence type="ECO:0000256" key="3">
    <source>
        <dbReference type="SAM" id="SignalP"/>
    </source>
</evidence>
<dbReference type="EMBL" id="CP035491">
    <property type="protein sequence ID" value="QAY72962.1"/>
    <property type="molecule type" value="Genomic_DNA"/>
</dbReference>
<dbReference type="PANTHER" id="PTHR19372">
    <property type="entry name" value="SULFITE REDUCTASE"/>
    <property type="match status" value="1"/>
</dbReference>
<dbReference type="InterPro" id="IPR014756">
    <property type="entry name" value="Ig_E-set"/>
</dbReference>
<name>A0A4P6FAH9_9MICO</name>
<evidence type="ECO:0000313" key="5">
    <source>
        <dbReference type="EMBL" id="QAY72962.1"/>
    </source>
</evidence>
<dbReference type="Gene3D" id="2.60.40.650">
    <property type="match status" value="1"/>
</dbReference>
<keyword evidence="2" id="KW-0812">Transmembrane</keyword>
<feature type="chain" id="PRO_5038378696" evidence="3">
    <location>
        <begin position="34"/>
        <end position="523"/>
    </location>
</feature>
<reference evidence="5 6" key="1">
    <citation type="submission" date="2019-01" db="EMBL/GenBank/DDBJ databases">
        <title>Genome sequencing of strain FW100M-8.</title>
        <authorList>
            <person name="Heo J."/>
            <person name="Kim S.-J."/>
            <person name="Kim J.-S."/>
            <person name="Hong S.-B."/>
            <person name="Kwon S.-W."/>
        </authorList>
    </citation>
    <scope>NUCLEOTIDE SEQUENCE [LARGE SCALE GENOMIC DNA]</scope>
    <source>
        <strain evidence="5 6">FW100M-8</strain>
    </source>
</reference>
<dbReference type="InterPro" id="IPR000572">
    <property type="entry name" value="OxRdtase_Mopterin-bd_dom"/>
</dbReference>
<organism evidence="5 6">
    <name type="scientific">Agromyces protaetiae</name>
    <dbReference type="NCBI Taxonomy" id="2509455"/>
    <lineage>
        <taxon>Bacteria</taxon>
        <taxon>Bacillati</taxon>
        <taxon>Actinomycetota</taxon>
        <taxon>Actinomycetes</taxon>
        <taxon>Micrococcales</taxon>
        <taxon>Microbacteriaceae</taxon>
        <taxon>Agromyces</taxon>
    </lineage>
</organism>
<keyword evidence="3" id="KW-0732">Signal</keyword>
<evidence type="ECO:0000256" key="1">
    <source>
        <dbReference type="SAM" id="MobiDB-lite"/>
    </source>
</evidence>
<keyword evidence="6" id="KW-1185">Reference proteome</keyword>
<dbReference type="InterPro" id="IPR036374">
    <property type="entry name" value="OxRdtase_Mopterin-bd_sf"/>
</dbReference>
<protein>
    <submittedName>
        <fullName evidence="5">Oxidoreductase</fullName>
    </submittedName>
</protein>
<dbReference type="RefSeq" id="WP_129189744.1">
    <property type="nucleotide sequence ID" value="NZ_CP035491.1"/>
</dbReference>
<dbReference type="GO" id="GO:0008482">
    <property type="term" value="F:sulfite oxidase activity"/>
    <property type="evidence" value="ECO:0007669"/>
    <property type="project" value="TreeGrafter"/>
</dbReference>
<evidence type="ECO:0000256" key="2">
    <source>
        <dbReference type="SAM" id="Phobius"/>
    </source>
</evidence>
<dbReference type="KEGG" id="agf:ET445_06000"/>
<dbReference type="AlphaFoldDB" id="A0A4P6FAH9"/>
<dbReference type="Proteomes" id="UP000291259">
    <property type="component" value="Chromosome"/>
</dbReference>
<feature type="transmembrane region" description="Helical" evidence="2">
    <location>
        <begin position="125"/>
        <end position="145"/>
    </location>
</feature>
<feature type="transmembrane region" description="Helical" evidence="2">
    <location>
        <begin position="72"/>
        <end position="92"/>
    </location>
</feature>
<proteinExistence type="predicted"/>
<evidence type="ECO:0000259" key="4">
    <source>
        <dbReference type="Pfam" id="PF00174"/>
    </source>
</evidence>
<dbReference type="Pfam" id="PF00174">
    <property type="entry name" value="Oxidored_molyb"/>
    <property type="match status" value="1"/>
</dbReference>
<feature type="transmembrane region" description="Helical" evidence="2">
    <location>
        <begin position="173"/>
        <end position="194"/>
    </location>
</feature>
<accession>A0A4P6FAH9</accession>
<dbReference type="PANTHER" id="PTHR19372:SF7">
    <property type="entry name" value="SULFITE OXIDASE, MITOCHONDRIAL"/>
    <property type="match status" value="1"/>
</dbReference>
<dbReference type="OrthoDB" id="9795587at2"/>
<evidence type="ECO:0000313" key="6">
    <source>
        <dbReference type="Proteomes" id="UP000291259"/>
    </source>
</evidence>
<dbReference type="Gene3D" id="3.90.420.10">
    <property type="entry name" value="Oxidoreductase, molybdopterin-binding domain"/>
    <property type="match status" value="1"/>
</dbReference>
<keyword evidence="2" id="KW-1133">Transmembrane helix</keyword>
<dbReference type="SUPFAM" id="SSF56524">
    <property type="entry name" value="Oxidoreductase molybdopterin-binding domain"/>
    <property type="match status" value="1"/>
</dbReference>
<keyword evidence="2" id="KW-0472">Membrane</keyword>
<feature type="region of interest" description="Disordered" evidence="1">
    <location>
        <begin position="493"/>
        <end position="523"/>
    </location>
</feature>
<dbReference type="GO" id="GO:0020037">
    <property type="term" value="F:heme binding"/>
    <property type="evidence" value="ECO:0007669"/>
    <property type="project" value="TreeGrafter"/>
</dbReference>
<dbReference type="GO" id="GO:0006790">
    <property type="term" value="P:sulfur compound metabolic process"/>
    <property type="evidence" value="ECO:0007669"/>
    <property type="project" value="TreeGrafter"/>
</dbReference>
<dbReference type="SUPFAM" id="SSF81296">
    <property type="entry name" value="E set domains"/>
    <property type="match status" value="1"/>
</dbReference>
<feature type="signal peptide" evidence="3">
    <location>
        <begin position="1"/>
        <end position="33"/>
    </location>
</feature>
<sequence>MRGTAQRSTPWWRPALAGLAAALAAAGAGQLTAALVAPESGPFEVVGQALIDLAPKWAKDAAITLFGTSDKLALLTGIAIVLLLVAAAAGALEARRPPWGRVVFGVLAFVGAVAATTRADSGPLAIVPSAVAGLVGVFALQLIVARLPEASAARSSPPDPSGTESTGPDRRRFLAWLGGTAAVGLLAALGASALQSGRHAVDALRAAVVLPRAAARATVPPGAELKVDGISPLLTPNADFYRIDTALRVPEVDPATWTLRIHGMVDQEVMLTWDEFLALPFSESTTTLACVSNEVGGNLIGNAVWLGTPVRDLLKRAGPSSDADMVLSRSIDGFTAGTPIEALTDPGREAVLAVGMNGEPLPLAHGFPVRMVVPGLFGYVSATKWLTELEVTRFDRVHAYWTDRGWSERGPVKLSSRIDVPRQGQQPSADRVVLAGVAWYQHVGVQAVEVQLDDGPWREAELATAISADTWVQWRYEWTDASPGTHTARVRAVGSDGQVQTAERRPPAPDGSTGLDERAFDVA</sequence>
<feature type="transmembrane region" description="Helical" evidence="2">
    <location>
        <begin position="99"/>
        <end position="119"/>
    </location>
</feature>